<name>A0A495PID1_9FLAO</name>
<evidence type="ECO:0000313" key="3">
    <source>
        <dbReference type="Proteomes" id="UP000276282"/>
    </source>
</evidence>
<proteinExistence type="predicted"/>
<protein>
    <recommendedName>
        <fullName evidence="1">HD domain-containing protein</fullName>
    </recommendedName>
</protein>
<feature type="domain" description="HD" evidence="1">
    <location>
        <begin position="29"/>
        <end position="123"/>
    </location>
</feature>
<dbReference type="RefSeq" id="WP_121346118.1">
    <property type="nucleotide sequence ID" value="NZ_RBLG01000003.1"/>
</dbReference>
<accession>A0A495PID1</accession>
<organism evidence="2 3">
    <name type="scientific">Gillisia mitskevichiae</name>
    <dbReference type="NCBI Taxonomy" id="270921"/>
    <lineage>
        <taxon>Bacteria</taxon>
        <taxon>Pseudomonadati</taxon>
        <taxon>Bacteroidota</taxon>
        <taxon>Flavobacteriia</taxon>
        <taxon>Flavobacteriales</taxon>
        <taxon>Flavobacteriaceae</taxon>
        <taxon>Gillisia</taxon>
    </lineage>
</organism>
<dbReference type="CDD" id="cd00077">
    <property type="entry name" value="HDc"/>
    <property type="match status" value="1"/>
</dbReference>
<dbReference type="Pfam" id="PF01966">
    <property type="entry name" value="HD"/>
    <property type="match status" value="1"/>
</dbReference>
<dbReference type="InterPro" id="IPR006674">
    <property type="entry name" value="HD_domain"/>
</dbReference>
<comment type="caution">
    <text evidence="2">The sequence shown here is derived from an EMBL/GenBank/DDBJ whole genome shotgun (WGS) entry which is preliminary data.</text>
</comment>
<dbReference type="Gene3D" id="1.10.3210.10">
    <property type="entry name" value="Hypothetical protein af1432"/>
    <property type="match status" value="1"/>
</dbReference>
<dbReference type="AlphaFoldDB" id="A0A495PID1"/>
<dbReference type="EMBL" id="RBLG01000003">
    <property type="protein sequence ID" value="RKS50514.1"/>
    <property type="molecule type" value="Genomic_DNA"/>
</dbReference>
<evidence type="ECO:0000313" key="2">
    <source>
        <dbReference type="EMBL" id="RKS50514.1"/>
    </source>
</evidence>
<dbReference type="InterPro" id="IPR003607">
    <property type="entry name" value="HD/PDEase_dom"/>
</dbReference>
<keyword evidence="3" id="KW-1185">Reference proteome</keyword>
<reference evidence="2 3" key="1">
    <citation type="submission" date="2018-10" db="EMBL/GenBank/DDBJ databases">
        <title>Genomic Encyclopedia of Archaeal and Bacterial Type Strains, Phase II (KMG-II): from individual species to whole genera.</title>
        <authorList>
            <person name="Goeker M."/>
        </authorList>
    </citation>
    <scope>NUCLEOTIDE SEQUENCE [LARGE SCALE GENOMIC DNA]</scope>
    <source>
        <strain evidence="2 3">DSM 19839</strain>
    </source>
</reference>
<evidence type="ECO:0000259" key="1">
    <source>
        <dbReference type="Pfam" id="PF01966"/>
    </source>
</evidence>
<dbReference type="Proteomes" id="UP000276282">
    <property type="component" value="Unassembled WGS sequence"/>
</dbReference>
<sequence>MDKFLPIYKKVISNLEQNLPLWLHYHCPEHTKYVLEKVIYIAKMENLEENELFLLKIAALYHDIGFIINREEHEKLSCIIATKELKEFGLKPEEITKICEMMKATEIPQNPTSHLAAILADADLEYLGTDDFFHWSEKLYLELLHYQPELSQEKWNEIQYDFISKHSYHTSYCRQNREPKKLENLKLIEDKLKKIK</sequence>
<dbReference type="SUPFAM" id="SSF109604">
    <property type="entry name" value="HD-domain/PDEase-like"/>
    <property type="match status" value="1"/>
</dbReference>
<dbReference type="OrthoDB" id="5728337at2"/>
<gene>
    <name evidence="2" type="ORF">BC962_2284</name>
</gene>